<dbReference type="EMBL" id="CM010719">
    <property type="protein sequence ID" value="RZC59990.1"/>
    <property type="molecule type" value="Genomic_DNA"/>
</dbReference>
<keyword evidence="2" id="KW-1133">Transmembrane helix</keyword>
<evidence type="ECO:0000259" key="3">
    <source>
        <dbReference type="PROSITE" id="PS50089"/>
    </source>
</evidence>
<name>A0A4Y7JIW3_PAPSO</name>
<dbReference type="OrthoDB" id="8062037at2759"/>
<feature type="domain" description="RING-type" evidence="3">
    <location>
        <begin position="104"/>
        <end position="146"/>
    </location>
</feature>
<dbReference type="OMA" id="FCTRTPP"/>
<dbReference type="PANTHER" id="PTHR46719">
    <property type="entry name" value="TRANSCRIPTION FACTOR C2H2 FAMILY-RELATED"/>
    <property type="match status" value="1"/>
</dbReference>
<gene>
    <name evidence="4" type="ORF">C5167_021746</name>
</gene>
<keyword evidence="1" id="KW-0863">Zinc-finger</keyword>
<evidence type="ECO:0000256" key="1">
    <source>
        <dbReference type="PROSITE-ProRule" id="PRU00175"/>
    </source>
</evidence>
<keyword evidence="1" id="KW-0862">Zinc</keyword>
<accession>A0A4Y7JIW3</accession>
<dbReference type="AlphaFoldDB" id="A0A4Y7JIW3"/>
<keyword evidence="1" id="KW-0479">Metal-binding</keyword>
<dbReference type="Gramene" id="RZC59990">
    <property type="protein sequence ID" value="RZC59990"/>
    <property type="gene ID" value="C5167_021746"/>
</dbReference>
<keyword evidence="5" id="KW-1185">Reference proteome</keyword>
<dbReference type="Proteomes" id="UP000316621">
    <property type="component" value="Chromosome 5"/>
</dbReference>
<evidence type="ECO:0000313" key="5">
    <source>
        <dbReference type="Proteomes" id="UP000316621"/>
    </source>
</evidence>
<proteinExistence type="predicted"/>
<evidence type="ECO:0000313" key="4">
    <source>
        <dbReference type="EMBL" id="RZC59990.1"/>
    </source>
</evidence>
<organism evidence="4 5">
    <name type="scientific">Papaver somniferum</name>
    <name type="common">Opium poppy</name>
    <dbReference type="NCBI Taxonomy" id="3469"/>
    <lineage>
        <taxon>Eukaryota</taxon>
        <taxon>Viridiplantae</taxon>
        <taxon>Streptophyta</taxon>
        <taxon>Embryophyta</taxon>
        <taxon>Tracheophyta</taxon>
        <taxon>Spermatophyta</taxon>
        <taxon>Magnoliopsida</taxon>
        <taxon>Ranunculales</taxon>
        <taxon>Papaveraceae</taxon>
        <taxon>Papaveroideae</taxon>
        <taxon>Papaver</taxon>
    </lineage>
</organism>
<dbReference type="CDD" id="cd16454">
    <property type="entry name" value="RING-H2_PA-TM-RING"/>
    <property type="match status" value="1"/>
</dbReference>
<dbReference type="InterPro" id="IPR045899">
    <property type="entry name" value="ATL71-like"/>
</dbReference>
<dbReference type="SUPFAM" id="SSF57850">
    <property type="entry name" value="RING/U-box"/>
    <property type="match status" value="1"/>
</dbReference>
<protein>
    <recommendedName>
        <fullName evidence="3">RING-type domain-containing protein</fullName>
    </recommendedName>
</protein>
<dbReference type="PANTHER" id="PTHR46719:SF7">
    <property type="entry name" value="RING-H2 FINGER PROTEIN ATL71-RELATED"/>
    <property type="match status" value="1"/>
</dbReference>
<dbReference type="SMART" id="SM00184">
    <property type="entry name" value="RING"/>
    <property type="match status" value="1"/>
</dbReference>
<dbReference type="GO" id="GO:0008270">
    <property type="term" value="F:zinc ion binding"/>
    <property type="evidence" value="ECO:0007669"/>
    <property type="project" value="UniProtKB-KW"/>
</dbReference>
<dbReference type="PROSITE" id="PS50089">
    <property type="entry name" value="ZF_RING_2"/>
    <property type="match status" value="1"/>
</dbReference>
<sequence length="169" mass="18938">MNSSNSNYDGHPLDYTINGYRFFIGIAAGVIMLIVTIVVSSLYCTRVPNPPRQNNDTADHDDHNHPAGDIEIGLDEAILESYPKFQYSEAKIQTKHTTADSSCCSICLADYNNTDITRLLLDCRHFFHQMCIDPWLLKHPTCPVCRASPLPTPQMTPMSNVMPPARNIN</sequence>
<evidence type="ECO:0000256" key="2">
    <source>
        <dbReference type="SAM" id="Phobius"/>
    </source>
</evidence>
<keyword evidence="2" id="KW-0812">Transmembrane</keyword>
<dbReference type="Gene3D" id="3.30.40.10">
    <property type="entry name" value="Zinc/RING finger domain, C3HC4 (zinc finger)"/>
    <property type="match status" value="1"/>
</dbReference>
<dbReference type="InterPro" id="IPR013083">
    <property type="entry name" value="Znf_RING/FYVE/PHD"/>
</dbReference>
<reference evidence="4 5" key="1">
    <citation type="journal article" date="2018" name="Science">
        <title>The opium poppy genome and morphinan production.</title>
        <authorList>
            <person name="Guo L."/>
            <person name="Winzer T."/>
            <person name="Yang X."/>
            <person name="Li Y."/>
            <person name="Ning Z."/>
            <person name="He Z."/>
            <person name="Teodor R."/>
            <person name="Lu Y."/>
            <person name="Bowser T.A."/>
            <person name="Graham I.A."/>
            <person name="Ye K."/>
        </authorList>
    </citation>
    <scope>NUCLEOTIDE SEQUENCE [LARGE SCALE GENOMIC DNA]</scope>
    <source>
        <strain evidence="5">cv. HN1</strain>
        <tissue evidence="4">Leaves</tissue>
    </source>
</reference>
<dbReference type="Pfam" id="PF13639">
    <property type="entry name" value="zf-RING_2"/>
    <property type="match status" value="1"/>
</dbReference>
<dbReference type="InterPro" id="IPR001841">
    <property type="entry name" value="Znf_RING"/>
</dbReference>
<feature type="transmembrane region" description="Helical" evidence="2">
    <location>
        <begin position="20"/>
        <end position="44"/>
    </location>
</feature>
<keyword evidence="2" id="KW-0472">Membrane</keyword>